<proteinExistence type="predicted"/>
<dbReference type="OrthoDB" id="122438at2759"/>
<dbReference type="HOGENOM" id="CLU_1662710_0_0_1"/>
<protein>
    <submittedName>
        <fullName evidence="1 2">Uncharacterized protein</fullName>
    </submittedName>
</protein>
<dbReference type="EnsemblMetazoa" id="HelroT165400">
    <property type="protein sequence ID" value="HelroP165400"/>
    <property type="gene ID" value="HelroG165400"/>
</dbReference>
<dbReference type="GeneID" id="20201001"/>
<evidence type="ECO:0000313" key="2">
    <source>
        <dbReference type="EnsemblMetazoa" id="HelroP165400"/>
    </source>
</evidence>
<evidence type="ECO:0000313" key="3">
    <source>
        <dbReference type="Proteomes" id="UP000015101"/>
    </source>
</evidence>
<dbReference type="Proteomes" id="UP000015101">
    <property type="component" value="Unassembled WGS sequence"/>
</dbReference>
<gene>
    <name evidence="2" type="primary">20201001</name>
    <name evidence="1" type="ORF">HELRODRAFT_165400</name>
</gene>
<name>T1EWQ1_HELRO</name>
<organism evidence="2 3">
    <name type="scientific">Helobdella robusta</name>
    <name type="common">Californian leech</name>
    <dbReference type="NCBI Taxonomy" id="6412"/>
    <lineage>
        <taxon>Eukaryota</taxon>
        <taxon>Metazoa</taxon>
        <taxon>Spiralia</taxon>
        <taxon>Lophotrochozoa</taxon>
        <taxon>Annelida</taxon>
        <taxon>Clitellata</taxon>
        <taxon>Hirudinea</taxon>
        <taxon>Rhynchobdellida</taxon>
        <taxon>Glossiphoniidae</taxon>
        <taxon>Helobdella</taxon>
    </lineage>
</organism>
<accession>T1EWQ1</accession>
<dbReference type="EMBL" id="KB097700">
    <property type="protein sequence ID" value="ESN91370.1"/>
    <property type="molecule type" value="Genomic_DNA"/>
</dbReference>
<sequence>MERQRRKFKEDAVPSKFQNAPLYLSIPTQQPRSTTRSSSATRLVLDIERTKKAVEEEFLKTDFLNNWTVVKSILSTTRCLNCREVLLDNNLFYSNEDHSNIVIYLQDINRGDGFAHWIIQSSQRRCAAAGCKGTSIFACEKCNVGLHPGCFKSFHLSHT</sequence>
<dbReference type="EMBL" id="AMQM01002044">
    <property type="status" value="NOT_ANNOTATED_CDS"/>
    <property type="molecule type" value="Genomic_DNA"/>
</dbReference>
<reference evidence="1 3" key="2">
    <citation type="journal article" date="2013" name="Nature">
        <title>Insights into bilaterian evolution from three spiralian genomes.</title>
        <authorList>
            <person name="Simakov O."/>
            <person name="Marletaz F."/>
            <person name="Cho S.J."/>
            <person name="Edsinger-Gonzales E."/>
            <person name="Havlak P."/>
            <person name="Hellsten U."/>
            <person name="Kuo D.H."/>
            <person name="Larsson T."/>
            <person name="Lv J."/>
            <person name="Arendt D."/>
            <person name="Savage R."/>
            <person name="Osoegawa K."/>
            <person name="de Jong P."/>
            <person name="Grimwood J."/>
            <person name="Chapman J.A."/>
            <person name="Shapiro H."/>
            <person name="Aerts A."/>
            <person name="Otillar R.P."/>
            <person name="Terry A.Y."/>
            <person name="Boore J.L."/>
            <person name="Grigoriev I.V."/>
            <person name="Lindberg D.R."/>
            <person name="Seaver E.C."/>
            <person name="Weisblat D.A."/>
            <person name="Putnam N.H."/>
            <person name="Rokhsar D.S."/>
        </authorList>
    </citation>
    <scope>NUCLEOTIDE SEQUENCE</scope>
</reference>
<reference evidence="3" key="1">
    <citation type="submission" date="2012-12" db="EMBL/GenBank/DDBJ databases">
        <authorList>
            <person name="Hellsten U."/>
            <person name="Grimwood J."/>
            <person name="Chapman J.A."/>
            <person name="Shapiro H."/>
            <person name="Aerts A."/>
            <person name="Otillar R.P."/>
            <person name="Terry A.Y."/>
            <person name="Boore J.L."/>
            <person name="Simakov O."/>
            <person name="Marletaz F."/>
            <person name="Cho S.-J."/>
            <person name="Edsinger-Gonzales E."/>
            <person name="Havlak P."/>
            <person name="Kuo D.-H."/>
            <person name="Larsson T."/>
            <person name="Lv J."/>
            <person name="Arendt D."/>
            <person name="Savage R."/>
            <person name="Osoegawa K."/>
            <person name="de Jong P."/>
            <person name="Lindberg D.R."/>
            <person name="Seaver E.C."/>
            <person name="Weisblat D.A."/>
            <person name="Putnam N.H."/>
            <person name="Grigoriev I.V."/>
            <person name="Rokhsar D.S."/>
        </authorList>
    </citation>
    <scope>NUCLEOTIDE SEQUENCE</scope>
</reference>
<keyword evidence="3" id="KW-1185">Reference proteome</keyword>
<dbReference type="InParanoid" id="T1EWQ1"/>
<dbReference type="RefSeq" id="XP_009030235.1">
    <property type="nucleotide sequence ID" value="XM_009031987.1"/>
</dbReference>
<reference evidence="2" key="3">
    <citation type="submission" date="2015-06" db="UniProtKB">
        <authorList>
            <consortium name="EnsemblMetazoa"/>
        </authorList>
    </citation>
    <scope>IDENTIFICATION</scope>
</reference>
<dbReference type="CTD" id="20201001"/>
<evidence type="ECO:0000313" key="1">
    <source>
        <dbReference type="EMBL" id="ESN91370.1"/>
    </source>
</evidence>
<dbReference type="AlphaFoldDB" id="T1EWQ1"/>
<dbReference type="KEGG" id="hro:HELRODRAFT_165400"/>